<evidence type="ECO:0000313" key="1">
    <source>
        <dbReference type="EMBL" id="MFL0168348.1"/>
    </source>
</evidence>
<dbReference type="EMBL" id="JBJIAB010000053">
    <property type="protein sequence ID" value="MFL0168348.1"/>
    <property type="molecule type" value="Genomic_DNA"/>
</dbReference>
<dbReference type="Proteomes" id="UP001623600">
    <property type="component" value="Unassembled WGS sequence"/>
</dbReference>
<accession>A0ABW8SE37</accession>
<name>A0ABW8SE37_9CLOT</name>
<comment type="caution">
    <text evidence="1">The sequence shown here is derived from an EMBL/GenBank/DDBJ whole genome shotgun (WGS) entry which is preliminary data.</text>
</comment>
<proteinExistence type="predicted"/>
<organism evidence="1 2">
    <name type="scientific">Candidatus Clostridium helianthi</name>
    <dbReference type="NCBI Taxonomy" id="3381660"/>
    <lineage>
        <taxon>Bacteria</taxon>
        <taxon>Bacillati</taxon>
        <taxon>Bacillota</taxon>
        <taxon>Clostridia</taxon>
        <taxon>Eubacteriales</taxon>
        <taxon>Clostridiaceae</taxon>
        <taxon>Clostridium</taxon>
    </lineage>
</organism>
<protein>
    <submittedName>
        <fullName evidence="1">Uncharacterized protein</fullName>
    </submittedName>
</protein>
<reference evidence="1 2" key="1">
    <citation type="submission" date="2024-11" db="EMBL/GenBank/DDBJ databases">
        <authorList>
            <person name="Heng Y.C."/>
            <person name="Lim A.C.H."/>
            <person name="Lee J.K.Y."/>
            <person name="Kittelmann S."/>
        </authorList>
    </citation>
    <scope>NUCLEOTIDE SEQUENCE [LARGE SCALE GENOMIC DNA]</scope>
    <source>
        <strain evidence="1 2">WILCCON 0112</strain>
    </source>
</reference>
<keyword evidence="2" id="KW-1185">Reference proteome</keyword>
<gene>
    <name evidence="1" type="ORF">ACJDTP_25115</name>
</gene>
<evidence type="ECO:0000313" key="2">
    <source>
        <dbReference type="Proteomes" id="UP001623600"/>
    </source>
</evidence>
<sequence length="41" mass="4667">MSKYKFIKITISIGIASYPNTITQIDNLFEPNKEQHVITGI</sequence>